<evidence type="ECO:0000256" key="2">
    <source>
        <dbReference type="ARBA" id="ARBA00022598"/>
    </source>
</evidence>
<dbReference type="FunFam" id="1.10.10.410:FF:000001">
    <property type="entry name" value="Aspartyl/glutamyl-tRNA(Asn/Gln) amidotransferase subunit B"/>
    <property type="match status" value="1"/>
</dbReference>
<keyword evidence="3 8" id="KW-0547">Nucleotide-binding</keyword>
<dbReference type="Pfam" id="PF02637">
    <property type="entry name" value="GatB_Yqey"/>
    <property type="match status" value="1"/>
</dbReference>
<keyword evidence="5 8" id="KW-0648">Protein biosynthesis</keyword>
<dbReference type="InterPro" id="IPR006075">
    <property type="entry name" value="Asn/Gln-tRNA_Trfase_suB/E_cat"/>
</dbReference>
<dbReference type="Pfam" id="PF02934">
    <property type="entry name" value="GatB_N"/>
    <property type="match status" value="1"/>
</dbReference>
<dbReference type="Proteomes" id="UP000005226">
    <property type="component" value="Chromosome 17"/>
</dbReference>
<comment type="subunit">
    <text evidence="8">Subunit of the heterotrimeric GatCAB amidotransferase (AdT) complex, composed of A (QRSL1), B (GATB) and C (GATC) subunits.</text>
</comment>
<evidence type="ECO:0000259" key="9">
    <source>
        <dbReference type="SMART" id="SM00845"/>
    </source>
</evidence>
<evidence type="ECO:0000256" key="3">
    <source>
        <dbReference type="ARBA" id="ARBA00022741"/>
    </source>
</evidence>
<evidence type="ECO:0000256" key="1">
    <source>
        <dbReference type="ARBA" id="ARBA00005306"/>
    </source>
</evidence>
<comment type="subcellular location">
    <subcellularLocation>
        <location evidence="8">Mitochondrion</location>
    </subcellularLocation>
</comment>
<dbReference type="GO" id="GO:0005739">
    <property type="term" value="C:mitochondrion"/>
    <property type="evidence" value="ECO:0007669"/>
    <property type="project" value="UniProtKB-SubCell"/>
</dbReference>
<keyword evidence="11" id="KW-1185">Reference proteome</keyword>
<dbReference type="InterPro" id="IPR018027">
    <property type="entry name" value="Asn/Gln_amidotransferase"/>
</dbReference>
<dbReference type="PANTHER" id="PTHR11659:SF0">
    <property type="entry name" value="GLUTAMYL-TRNA(GLN) AMIDOTRANSFERASE SUBUNIT B, MITOCHONDRIAL"/>
    <property type="match status" value="1"/>
</dbReference>
<dbReference type="SUPFAM" id="SSF89095">
    <property type="entry name" value="GatB/YqeY motif"/>
    <property type="match status" value="2"/>
</dbReference>
<name>H2UPR6_TAKRU</name>
<evidence type="ECO:0000256" key="4">
    <source>
        <dbReference type="ARBA" id="ARBA00022840"/>
    </source>
</evidence>
<feature type="domain" description="Asn/Gln amidotransferase" evidence="9">
    <location>
        <begin position="391"/>
        <end position="550"/>
    </location>
</feature>
<reference evidence="10" key="3">
    <citation type="submission" date="2025-09" db="UniProtKB">
        <authorList>
            <consortium name="Ensembl"/>
        </authorList>
    </citation>
    <scope>IDENTIFICATION</scope>
</reference>
<dbReference type="eggNOG" id="KOG2438">
    <property type="taxonomic scope" value="Eukaryota"/>
</dbReference>
<comment type="similarity">
    <text evidence="1 8">Belongs to the GatB/GatE family. GatB subfamily.</text>
</comment>
<dbReference type="GO" id="GO:0050566">
    <property type="term" value="F:asparaginyl-tRNA synthase (glutamine-hydrolyzing) activity"/>
    <property type="evidence" value="ECO:0007669"/>
    <property type="project" value="RHEA"/>
</dbReference>
<evidence type="ECO:0000313" key="10">
    <source>
        <dbReference type="Ensembl" id="ENSTRUP00000038937.3"/>
    </source>
</evidence>
<dbReference type="InterPro" id="IPR003789">
    <property type="entry name" value="Asn/Gln_tRNA_amidoTrase-B-like"/>
</dbReference>
<dbReference type="SMART" id="SM00845">
    <property type="entry name" value="GatB_Yqey"/>
    <property type="match status" value="1"/>
</dbReference>
<dbReference type="InParanoid" id="H2UPR6"/>
<accession>H2UPR6</accession>
<keyword evidence="8" id="KW-0496">Mitochondrion</keyword>
<dbReference type="GO" id="GO:0050567">
    <property type="term" value="F:glutaminyl-tRNA synthase (glutamine-hydrolyzing) activity"/>
    <property type="evidence" value="ECO:0007669"/>
    <property type="project" value="UniProtKB-UniRule"/>
</dbReference>
<evidence type="ECO:0000256" key="7">
    <source>
        <dbReference type="ARBA" id="ARBA00047913"/>
    </source>
</evidence>
<dbReference type="STRING" id="31033.ENSTRUP00000038937"/>
<dbReference type="NCBIfam" id="TIGR00133">
    <property type="entry name" value="gatB"/>
    <property type="match status" value="1"/>
</dbReference>
<dbReference type="Gene3D" id="1.10.10.410">
    <property type="match status" value="1"/>
</dbReference>
<dbReference type="InterPro" id="IPR004413">
    <property type="entry name" value="GatB"/>
</dbReference>
<protein>
    <recommendedName>
        <fullName evidence="8">Glutamyl-tRNA(Gln) amidotransferase subunit B, mitochondrial</fullName>
        <shortName evidence="8">Glu-AdT subunit B</shortName>
        <ecNumber evidence="8">6.3.5.-</ecNumber>
    </recommendedName>
    <alternativeName>
        <fullName evidence="8">Cytochrome oxidase assembly factor PET112 homolog</fullName>
    </alternativeName>
    <alternativeName>
        <fullName evidence="8">PET112-like</fullName>
    </alternativeName>
</protein>
<dbReference type="InterPro" id="IPR017959">
    <property type="entry name" value="Asn/Gln-tRNA_amidoTrfase_suB/E"/>
</dbReference>
<evidence type="ECO:0000256" key="5">
    <source>
        <dbReference type="ARBA" id="ARBA00022917"/>
    </source>
</evidence>
<dbReference type="NCBIfam" id="NF004012">
    <property type="entry name" value="PRK05477.1-2"/>
    <property type="match status" value="1"/>
</dbReference>
<evidence type="ECO:0000256" key="6">
    <source>
        <dbReference type="ARBA" id="ARBA00047380"/>
    </source>
</evidence>
<dbReference type="GO" id="GO:0005524">
    <property type="term" value="F:ATP binding"/>
    <property type="evidence" value="ECO:0007669"/>
    <property type="project" value="UniProtKB-KW"/>
</dbReference>
<gene>
    <name evidence="8" type="primary">GATB</name>
    <name evidence="10" type="synonym">gatb</name>
    <name evidence="8" type="synonym">PET112</name>
    <name evidence="8" type="synonym">PET112L</name>
</gene>
<dbReference type="FunCoup" id="H2UPR6">
    <property type="interactions" value="721"/>
</dbReference>
<dbReference type="InterPro" id="IPR014746">
    <property type="entry name" value="Gln_synth/guanido_kin_cat_dom"/>
</dbReference>
<dbReference type="AlphaFoldDB" id="H2UPR6"/>
<dbReference type="HAMAP" id="MF_00121">
    <property type="entry name" value="GatB"/>
    <property type="match status" value="1"/>
</dbReference>
<sequence>MPAIETEICHFFNCVLYLFFSSCPQSTCVHLLMDVLSFLLHSDPQRLVGVVGLEIHAQINSKTKLFSGSPVGFSAPPNSLVSFFDASLPGTLPVLNKRCVEAAVMTGLALKCTVNKKSFFDRKHYFYADLPAGFQITQQRQPIAVDGALLYSLLGGKKRNQVIQKTVRIKQIQLEQDSGKSLHDDLRSQTFIDLNRAGVGLMELVMEPDMSCGEEAAAAVRELQLILQALGTCQGNMAEGQMRVDANVSVHEPGEPLGVRAEVKNINSIRYLAKAIDFEIQRQIDILQRGGVVLKETRAYDSKSGETISMRDKEGLQDYRFMPEPNLPPLIVYTDNASLPPGIDVRQAVVVEAIRKRLPELPGVKRDRLVRSYGILPEHSFTLVNEEGLVEYFEEVLKATAKEPRKVIGWVTNDLLGHLKEQNIPVSQRSVSRTGNAIIPSCLSPRLLLVYVPAVTHTSHVGLTQVFQEMWRSPGKAAQQLIQEKDLGLVADTNQLHSICQKVVDSHPHEVDAIRNGNKKVLNKLMGLVQKETKGRADPVLVRAILQDKTS</sequence>
<evidence type="ECO:0000256" key="8">
    <source>
        <dbReference type="HAMAP-Rule" id="MF_03147"/>
    </source>
</evidence>
<keyword evidence="2 8" id="KW-0436">Ligase</keyword>
<comment type="catalytic activity">
    <reaction evidence="7 8">
        <text>L-glutamyl-tRNA(Gln) + L-glutamine + ATP + H2O = L-glutaminyl-tRNA(Gln) + L-glutamate + ADP + phosphate + H(+)</text>
        <dbReference type="Rhea" id="RHEA:17521"/>
        <dbReference type="Rhea" id="RHEA-COMP:9681"/>
        <dbReference type="Rhea" id="RHEA-COMP:9684"/>
        <dbReference type="ChEBI" id="CHEBI:15377"/>
        <dbReference type="ChEBI" id="CHEBI:15378"/>
        <dbReference type="ChEBI" id="CHEBI:29985"/>
        <dbReference type="ChEBI" id="CHEBI:30616"/>
        <dbReference type="ChEBI" id="CHEBI:43474"/>
        <dbReference type="ChEBI" id="CHEBI:58359"/>
        <dbReference type="ChEBI" id="CHEBI:78520"/>
        <dbReference type="ChEBI" id="CHEBI:78521"/>
        <dbReference type="ChEBI" id="CHEBI:456216"/>
    </reaction>
</comment>
<dbReference type="NCBIfam" id="NF004014">
    <property type="entry name" value="PRK05477.1-4"/>
    <property type="match status" value="1"/>
</dbReference>
<reference evidence="10 11" key="1">
    <citation type="journal article" date="2011" name="Genome Biol. Evol.">
        <title>Integration of the genetic map and genome assembly of fugu facilitates insights into distinct features of genome evolution in teleosts and mammals.</title>
        <authorList>
            <person name="Kai W."/>
            <person name="Kikuchi K."/>
            <person name="Tohari S."/>
            <person name="Chew A.K."/>
            <person name="Tay A."/>
            <person name="Fujiwara A."/>
            <person name="Hosoya S."/>
            <person name="Suetake H."/>
            <person name="Naruse K."/>
            <person name="Brenner S."/>
            <person name="Suzuki Y."/>
            <person name="Venkatesh B."/>
        </authorList>
    </citation>
    <scope>NUCLEOTIDE SEQUENCE [LARGE SCALE GENOMIC DNA]</scope>
</reference>
<dbReference type="Ensembl" id="ENSTRUT00000039076.3">
    <property type="protein sequence ID" value="ENSTRUP00000038937.3"/>
    <property type="gene ID" value="ENSTRUG00000015238.3"/>
</dbReference>
<dbReference type="PANTHER" id="PTHR11659">
    <property type="entry name" value="GLUTAMYL-TRNA GLN AMIDOTRANSFERASE SUBUNIT B MITOCHONDRIAL AND PROKARYOTIC PET112-RELATED"/>
    <property type="match status" value="1"/>
</dbReference>
<evidence type="ECO:0000313" key="11">
    <source>
        <dbReference type="Proteomes" id="UP000005226"/>
    </source>
</evidence>
<dbReference type="InterPro" id="IPR023168">
    <property type="entry name" value="GatB_Yqey_C_2"/>
</dbReference>
<reference evidence="10" key="2">
    <citation type="submission" date="2025-08" db="UniProtKB">
        <authorList>
            <consortium name="Ensembl"/>
        </authorList>
    </citation>
    <scope>IDENTIFICATION</scope>
</reference>
<dbReference type="GO" id="GO:0070681">
    <property type="term" value="P:glutaminyl-tRNAGln biosynthesis via transamidation"/>
    <property type="evidence" value="ECO:0007669"/>
    <property type="project" value="UniProtKB-UniRule"/>
</dbReference>
<keyword evidence="4 8" id="KW-0067">ATP-binding</keyword>
<dbReference type="SUPFAM" id="SSF55931">
    <property type="entry name" value="Glutamine synthetase/guanido kinase"/>
    <property type="match status" value="1"/>
</dbReference>
<organism evidence="10 11">
    <name type="scientific">Takifugu rubripes</name>
    <name type="common">Japanese pufferfish</name>
    <name type="synonym">Fugu rubripes</name>
    <dbReference type="NCBI Taxonomy" id="31033"/>
    <lineage>
        <taxon>Eukaryota</taxon>
        <taxon>Metazoa</taxon>
        <taxon>Chordata</taxon>
        <taxon>Craniata</taxon>
        <taxon>Vertebrata</taxon>
        <taxon>Euteleostomi</taxon>
        <taxon>Actinopterygii</taxon>
        <taxon>Neopterygii</taxon>
        <taxon>Teleostei</taxon>
        <taxon>Neoteleostei</taxon>
        <taxon>Acanthomorphata</taxon>
        <taxon>Eupercaria</taxon>
        <taxon>Tetraodontiformes</taxon>
        <taxon>Tetradontoidea</taxon>
        <taxon>Tetraodontidae</taxon>
        <taxon>Takifugu</taxon>
    </lineage>
</organism>
<dbReference type="GO" id="GO:0032543">
    <property type="term" value="P:mitochondrial translation"/>
    <property type="evidence" value="ECO:0007669"/>
    <property type="project" value="UniProtKB-UniRule"/>
</dbReference>
<comment type="catalytic activity">
    <reaction evidence="6">
        <text>L-aspartyl-tRNA(Asn) + L-glutamine + ATP + H2O = L-asparaginyl-tRNA(Asn) + L-glutamate + ADP + phosphate + 2 H(+)</text>
        <dbReference type="Rhea" id="RHEA:14513"/>
        <dbReference type="Rhea" id="RHEA-COMP:9674"/>
        <dbReference type="Rhea" id="RHEA-COMP:9677"/>
        <dbReference type="ChEBI" id="CHEBI:15377"/>
        <dbReference type="ChEBI" id="CHEBI:15378"/>
        <dbReference type="ChEBI" id="CHEBI:29985"/>
        <dbReference type="ChEBI" id="CHEBI:30616"/>
        <dbReference type="ChEBI" id="CHEBI:43474"/>
        <dbReference type="ChEBI" id="CHEBI:58359"/>
        <dbReference type="ChEBI" id="CHEBI:78515"/>
        <dbReference type="ChEBI" id="CHEBI:78516"/>
        <dbReference type="ChEBI" id="CHEBI:456216"/>
    </reaction>
</comment>
<dbReference type="EC" id="6.3.5.-" evidence="8"/>
<dbReference type="GO" id="GO:0030956">
    <property type="term" value="C:glutamyl-tRNA(Gln) amidotransferase complex"/>
    <property type="evidence" value="ECO:0007669"/>
    <property type="project" value="UniProtKB-UniRule"/>
</dbReference>
<proteinExistence type="inferred from homology"/>
<dbReference type="GeneTree" id="ENSGT00390000016644"/>
<dbReference type="HOGENOM" id="CLU_019240_1_1_1"/>
<comment type="function">
    <text evidence="8">Allows the formation of correctly charged Gln-tRNA(Gln) through the transamidation of misacylated Glu-tRNA(Gln) in the mitochondria. The reaction takes place in the presence of glutamine and ATP through an activated gamma-phospho-Glu-tRNA(Gln).</text>
</comment>